<organism evidence="1 2">
    <name type="scientific">Bauhinia variegata</name>
    <name type="common">Purple orchid tree</name>
    <name type="synonym">Phanera variegata</name>
    <dbReference type="NCBI Taxonomy" id="167791"/>
    <lineage>
        <taxon>Eukaryota</taxon>
        <taxon>Viridiplantae</taxon>
        <taxon>Streptophyta</taxon>
        <taxon>Embryophyta</taxon>
        <taxon>Tracheophyta</taxon>
        <taxon>Spermatophyta</taxon>
        <taxon>Magnoliopsida</taxon>
        <taxon>eudicotyledons</taxon>
        <taxon>Gunneridae</taxon>
        <taxon>Pentapetalae</taxon>
        <taxon>rosids</taxon>
        <taxon>fabids</taxon>
        <taxon>Fabales</taxon>
        <taxon>Fabaceae</taxon>
        <taxon>Cercidoideae</taxon>
        <taxon>Cercideae</taxon>
        <taxon>Bauhiniinae</taxon>
        <taxon>Bauhinia</taxon>
    </lineage>
</organism>
<name>A0ACB9KIQ7_BAUVA</name>
<gene>
    <name evidence="1" type="ORF">L6164_037034</name>
</gene>
<comment type="caution">
    <text evidence="1">The sequence shown here is derived from an EMBL/GenBank/DDBJ whole genome shotgun (WGS) entry which is preliminary data.</text>
</comment>
<dbReference type="Proteomes" id="UP000828941">
    <property type="component" value="Chromosome 14"/>
</dbReference>
<evidence type="ECO:0000313" key="1">
    <source>
        <dbReference type="EMBL" id="KAI4297130.1"/>
    </source>
</evidence>
<protein>
    <submittedName>
        <fullName evidence="1">Uncharacterized protein</fullName>
    </submittedName>
</protein>
<reference evidence="1 2" key="1">
    <citation type="journal article" date="2022" name="DNA Res.">
        <title>Chromosomal-level genome assembly of the orchid tree Bauhinia variegata (Leguminosae; Cercidoideae) supports the allotetraploid origin hypothesis of Bauhinia.</title>
        <authorList>
            <person name="Zhong Y."/>
            <person name="Chen Y."/>
            <person name="Zheng D."/>
            <person name="Pang J."/>
            <person name="Liu Y."/>
            <person name="Luo S."/>
            <person name="Meng S."/>
            <person name="Qian L."/>
            <person name="Wei D."/>
            <person name="Dai S."/>
            <person name="Zhou R."/>
        </authorList>
    </citation>
    <scope>NUCLEOTIDE SEQUENCE [LARGE SCALE GENOMIC DNA]</scope>
    <source>
        <strain evidence="1">BV-YZ2020</strain>
    </source>
</reference>
<proteinExistence type="predicted"/>
<sequence>MSVQETDEYVVFVPDFDVHDTDDLPIACCTLGHKTTQMQGMLTSDDGSWFPLDSDPRQASSVGSGAQAIDGIPIYLGAIKEWMLEIGELMISISIRTDMAWYRLGKPSEQYAPRYETIQKTAKLGVSIITMLKEESRAARLSFKDIIKRVSDLPQNHHSYFSSHQAAAERYVVVHGQIIQQIFAEFPDNKIKKCGFVTDLTKKMEERHHTKWLVKKNKVVSRSEPNLNPRAAVASVVSKRKAMQATTRRVINRIWGEYYSNQMPEDLKEETSLKDEEEIEEEESEDDDAEEETLVLEGTQKPYSISEQITSLPMDREVRWDGKPDGKTSSGFVLYKRATVYGDLMSVGGSVLVEVDETNELPEIYFVEHLFESSDGCKIFHGRKMQRGYLTVLGNAANKRELFLTNECGDYKLEDIKQIVVVDIWQMPWGHQHRKDNIAADKTDRARAEEGRRKHYQLNITVEACAGLTQEGQKEKDIFRVNASKTGFLFRGTEYSLYDYVYVSPSYLEERIEQGTHKSGRNVGLKAYVVCQVMEIILRKETKQAEMQSTQVKVRRSITVEIDVISVESVQGKCEVLKKNDIPECKDPAIFEHKFFCEHLYDCSTGSLKQLPAQIKLRYSSGDTGTAARKDKGKSKETENISESEKEKETAEENRLATLDIFAGCGGLSHGLQQSGLSLTKWAIEYEEPAGKAFNLNHPEALMFIKNCNVILRVVIYKCGDSNDCISTSEAQELAASLDEKEQNSLPMPGQVEFINGGPPCQGFSGMNRFNQSTWSKVQCEMILAFLSFADYFRPKFFLLENVRNFVSYNKGKTFRLTLASLLEMGYQVELLYTAFLF</sequence>
<keyword evidence="2" id="KW-1185">Reference proteome</keyword>
<evidence type="ECO:0000313" key="2">
    <source>
        <dbReference type="Proteomes" id="UP000828941"/>
    </source>
</evidence>
<accession>A0ACB9KIQ7</accession>
<dbReference type="EMBL" id="CM039439">
    <property type="protein sequence ID" value="KAI4297130.1"/>
    <property type="molecule type" value="Genomic_DNA"/>
</dbReference>